<accession>A0A166EXJ5</accession>
<dbReference type="AlphaFoldDB" id="A0A166EXJ5"/>
<dbReference type="EMBL" id="KV417596">
    <property type="protein sequence ID" value="KZP16218.1"/>
    <property type="molecule type" value="Genomic_DNA"/>
</dbReference>
<evidence type="ECO:0000313" key="1">
    <source>
        <dbReference type="EMBL" id="KZP16218.1"/>
    </source>
</evidence>
<sequence>MAWLDAPSTGGGGGGGGGIVFRLRQWNLLDAELLRVHLLFSFGLPEDGGLLRCAELRATSGYGDCAGAGQVMEGVHSGVAGTTRRLRGAMSGKEAVDSPRPSAWLNWFSEGCPGRKRGRQVLIARVSAKEGESVMAIERTVHREGDSRGCLSLHRASGGRHQLSERLRWYGPRCGLSV</sequence>
<dbReference type="Proteomes" id="UP000076532">
    <property type="component" value="Unassembled WGS sequence"/>
</dbReference>
<organism evidence="1 2">
    <name type="scientific">Athelia psychrophila</name>
    <dbReference type="NCBI Taxonomy" id="1759441"/>
    <lineage>
        <taxon>Eukaryota</taxon>
        <taxon>Fungi</taxon>
        <taxon>Dikarya</taxon>
        <taxon>Basidiomycota</taxon>
        <taxon>Agaricomycotina</taxon>
        <taxon>Agaricomycetes</taxon>
        <taxon>Agaricomycetidae</taxon>
        <taxon>Atheliales</taxon>
        <taxon>Atheliaceae</taxon>
        <taxon>Athelia</taxon>
    </lineage>
</organism>
<proteinExistence type="predicted"/>
<gene>
    <name evidence="1" type="ORF">FIBSPDRAFT_895253</name>
</gene>
<evidence type="ECO:0000313" key="2">
    <source>
        <dbReference type="Proteomes" id="UP000076532"/>
    </source>
</evidence>
<keyword evidence="2" id="KW-1185">Reference proteome</keyword>
<name>A0A166EXJ5_9AGAM</name>
<protein>
    <submittedName>
        <fullName evidence="1">Uncharacterized protein</fullName>
    </submittedName>
</protein>
<reference evidence="1 2" key="1">
    <citation type="journal article" date="2016" name="Mol. Biol. Evol.">
        <title>Comparative Genomics of Early-Diverging Mushroom-Forming Fungi Provides Insights into the Origins of Lignocellulose Decay Capabilities.</title>
        <authorList>
            <person name="Nagy L.G."/>
            <person name="Riley R."/>
            <person name="Tritt A."/>
            <person name="Adam C."/>
            <person name="Daum C."/>
            <person name="Floudas D."/>
            <person name="Sun H."/>
            <person name="Yadav J.S."/>
            <person name="Pangilinan J."/>
            <person name="Larsson K.H."/>
            <person name="Matsuura K."/>
            <person name="Barry K."/>
            <person name="Labutti K."/>
            <person name="Kuo R."/>
            <person name="Ohm R.A."/>
            <person name="Bhattacharya S.S."/>
            <person name="Shirouzu T."/>
            <person name="Yoshinaga Y."/>
            <person name="Martin F.M."/>
            <person name="Grigoriev I.V."/>
            <person name="Hibbett D.S."/>
        </authorList>
    </citation>
    <scope>NUCLEOTIDE SEQUENCE [LARGE SCALE GENOMIC DNA]</scope>
    <source>
        <strain evidence="1 2">CBS 109695</strain>
    </source>
</reference>